<evidence type="ECO:0000256" key="7">
    <source>
        <dbReference type="ARBA" id="ARBA00039751"/>
    </source>
</evidence>
<protein>
    <recommendedName>
        <fullName evidence="7">D-amino-acid oxidase</fullName>
        <ecNumber evidence="6">1.4.3.3</ecNumber>
    </recommendedName>
</protein>
<evidence type="ECO:0000256" key="3">
    <source>
        <dbReference type="ARBA" id="ARBA00022630"/>
    </source>
</evidence>
<accession>A0A317CXW6</accession>
<dbReference type="InterPro" id="IPR023209">
    <property type="entry name" value="DAO"/>
</dbReference>
<dbReference type="GO" id="GO:0019478">
    <property type="term" value="P:D-amino acid catabolic process"/>
    <property type="evidence" value="ECO:0007669"/>
    <property type="project" value="TreeGrafter"/>
</dbReference>
<comment type="catalytic activity">
    <reaction evidence="8">
        <text>a D-alpha-amino acid + O2 + H2O = a 2-oxocarboxylate + H2O2 + NH4(+)</text>
        <dbReference type="Rhea" id="RHEA:21816"/>
        <dbReference type="ChEBI" id="CHEBI:15377"/>
        <dbReference type="ChEBI" id="CHEBI:15379"/>
        <dbReference type="ChEBI" id="CHEBI:16240"/>
        <dbReference type="ChEBI" id="CHEBI:28938"/>
        <dbReference type="ChEBI" id="CHEBI:35179"/>
        <dbReference type="ChEBI" id="CHEBI:59871"/>
        <dbReference type="EC" id="1.4.3.3"/>
    </reaction>
    <physiologicalReaction direction="left-to-right" evidence="8">
        <dbReference type="Rhea" id="RHEA:21817"/>
    </physiologicalReaction>
</comment>
<comment type="similarity">
    <text evidence="2">Belongs to the DAMOX/DASOX family.</text>
</comment>
<dbReference type="Gene3D" id="3.40.50.720">
    <property type="entry name" value="NAD(P)-binding Rossmann-like Domain"/>
    <property type="match status" value="1"/>
</dbReference>
<feature type="binding site" evidence="9">
    <location>
        <begin position="292"/>
        <end position="297"/>
    </location>
    <ligand>
        <name>FAD</name>
        <dbReference type="ChEBI" id="CHEBI:57692"/>
    </ligand>
</feature>
<dbReference type="SUPFAM" id="SSF51971">
    <property type="entry name" value="Nucleotide-binding domain"/>
    <property type="match status" value="1"/>
</dbReference>
<keyword evidence="5" id="KW-0560">Oxidoreductase</keyword>
<dbReference type="GO" id="GO:0003884">
    <property type="term" value="F:D-amino-acid oxidase activity"/>
    <property type="evidence" value="ECO:0007669"/>
    <property type="project" value="UniProtKB-EC"/>
</dbReference>
<dbReference type="EMBL" id="QGKS01000493">
    <property type="protein sequence ID" value="PWR07004.1"/>
    <property type="molecule type" value="Genomic_DNA"/>
</dbReference>
<dbReference type="SUPFAM" id="SSF54373">
    <property type="entry name" value="FAD-linked reductases, C-terminal domain"/>
    <property type="match status" value="1"/>
</dbReference>
<organism evidence="11 12">
    <name type="scientific">Micromonospora sicca</name>
    <dbReference type="NCBI Taxonomy" id="2202420"/>
    <lineage>
        <taxon>Bacteria</taxon>
        <taxon>Bacillati</taxon>
        <taxon>Actinomycetota</taxon>
        <taxon>Actinomycetes</taxon>
        <taxon>Micromonosporales</taxon>
        <taxon>Micromonosporaceae</taxon>
        <taxon>Micromonospora</taxon>
    </lineage>
</organism>
<comment type="caution">
    <text evidence="11">The sequence shown here is derived from an EMBL/GenBank/DDBJ whole genome shotgun (WGS) entry which is preliminary data.</text>
</comment>
<keyword evidence="4 9" id="KW-0274">FAD</keyword>
<dbReference type="OrthoDB" id="246701at2"/>
<dbReference type="PIRSF" id="PIRSF000189">
    <property type="entry name" value="D-aa_oxidase"/>
    <property type="match status" value="1"/>
</dbReference>
<dbReference type="GO" id="GO:0071949">
    <property type="term" value="F:FAD binding"/>
    <property type="evidence" value="ECO:0007669"/>
    <property type="project" value="InterPro"/>
</dbReference>
<evidence type="ECO:0000256" key="8">
    <source>
        <dbReference type="ARBA" id="ARBA00049547"/>
    </source>
</evidence>
<dbReference type="PANTHER" id="PTHR11530:SF11">
    <property type="entry name" value="D-ASPARTATE OXIDASE"/>
    <property type="match status" value="1"/>
</dbReference>
<feature type="binding site" evidence="9">
    <location>
        <position position="293"/>
    </location>
    <ligand>
        <name>D-dopa</name>
        <dbReference type="ChEBI" id="CHEBI:149689"/>
    </ligand>
</feature>
<evidence type="ECO:0000256" key="1">
    <source>
        <dbReference type="ARBA" id="ARBA00001974"/>
    </source>
</evidence>
<dbReference type="Pfam" id="PF01266">
    <property type="entry name" value="DAO"/>
    <property type="match status" value="1"/>
</dbReference>
<feature type="binding site" evidence="9">
    <location>
        <position position="267"/>
    </location>
    <ligand>
        <name>D-dopa</name>
        <dbReference type="ChEBI" id="CHEBI:149689"/>
    </ligand>
</feature>
<sequence length="314" mass="34121">MKVRVVGAGVVGLTSALRLAQIGHEVDVVAARMGKSTTSSVAAALWYPYRAYPEADVTRWSATTYQVLRGLTSDPSAGVRMRLGRELFRRHTSDPWWRDAVPELGRVTVERLPAGYVDGYELSVPVVDMAVHLPWLLGQLQTAGVAVLTRYVDDLAGAFEDVDAVVNCTGLGSRELIHDETLTPVRGQVIVVAQFGLTEWLLDQNDPEQLIYVVPRSDTVLLGGTAEEGDEDLTVRPQTSAEILKRCIELVPALDKARILSHRVGLRPGRPAVRLETEFTDRGRVVHCYGHGGAGVTVSYGCAEDVAELVSGLP</sequence>
<dbReference type="RefSeq" id="WP_109805786.1">
    <property type="nucleotide sequence ID" value="NZ_QGKS01000493.1"/>
</dbReference>
<gene>
    <name evidence="11" type="ORF">DKT69_35845</name>
</gene>
<feature type="domain" description="FAD dependent oxidoreductase" evidence="10">
    <location>
        <begin position="3"/>
        <end position="309"/>
    </location>
</feature>
<dbReference type="EC" id="1.4.3.3" evidence="6"/>
<name>A0A317CXW6_9ACTN</name>
<feature type="binding site" evidence="9">
    <location>
        <position position="169"/>
    </location>
    <ligand>
        <name>FAD</name>
        <dbReference type="ChEBI" id="CHEBI:57692"/>
    </ligand>
</feature>
<dbReference type="PANTHER" id="PTHR11530">
    <property type="entry name" value="D-AMINO ACID OXIDASE"/>
    <property type="match status" value="1"/>
</dbReference>
<dbReference type="Proteomes" id="UP000246050">
    <property type="component" value="Unassembled WGS sequence"/>
</dbReference>
<evidence type="ECO:0000256" key="2">
    <source>
        <dbReference type="ARBA" id="ARBA00006730"/>
    </source>
</evidence>
<evidence type="ECO:0000313" key="12">
    <source>
        <dbReference type="Proteomes" id="UP000246050"/>
    </source>
</evidence>
<keyword evidence="3" id="KW-0285">Flavoprotein</keyword>
<feature type="binding site" evidence="9">
    <location>
        <begin position="43"/>
        <end position="45"/>
    </location>
    <ligand>
        <name>FAD</name>
        <dbReference type="ChEBI" id="CHEBI:57692"/>
    </ligand>
</feature>
<evidence type="ECO:0000313" key="11">
    <source>
        <dbReference type="EMBL" id="PWR07004.1"/>
    </source>
</evidence>
<evidence type="ECO:0000256" key="5">
    <source>
        <dbReference type="ARBA" id="ARBA00023002"/>
    </source>
</evidence>
<dbReference type="Gene3D" id="3.30.9.10">
    <property type="entry name" value="D-Amino Acid Oxidase, subunit A, domain 2"/>
    <property type="match status" value="1"/>
</dbReference>
<dbReference type="InterPro" id="IPR006076">
    <property type="entry name" value="FAD-dep_OxRdtase"/>
</dbReference>
<evidence type="ECO:0000256" key="4">
    <source>
        <dbReference type="ARBA" id="ARBA00022827"/>
    </source>
</evidence>
<feature type="binding site" evidence="9">
    <location>
        <begin position="38"/>
        <end position="39"/>
    </location>
    <ligand>
        <name>FAD</name>
        <dbReference type="ChEBI" id="CHEBI:57692"/>
    </ligand>
</feature>
<feature type="binding site" evidence="9">
    <location>
        <position position="212"/>
    </location>
    <ligand>
        <name>D-dopa</name>
        <dbReference type="ChEBI" id="CHEBI:149689"/>
    </ligand>
</feature>
<evidence type="ECO:0000256" key="9">
    <source>
        <dbReference type="PIRSR" id="PIRSR000189-1"/>
    </source>
</evidence>
<evidence type="ECO:0000259" key="10">
    <source>
        <dbReference type="Pfam" id="PF01266"/>
    </source>
</evidence>
<evidence type="ECO:0000256" key="6">
    <source>
        <dbReference type="ARBA" id="ARBA00039101"/>
    </source>
</evidence>
<reference evidence="11 12" key="1">
    <citation type="submission" date="2018-05" db="EMBL/GenBank/DDBJ databases">
        <title>Micromonosporas from Atacama Desert.</title>
        <authorList>
            <person name="Carro L."/>
            <person name="Golinska P."/>
            <person name="Klenk H.-P."/>
            <person name="Goodfellow M."/>
        </authorList>
    </citation>
    <scope>NUCLEOTIDE SEQUENCE [LARGE SCALE GENOMIC DNA]</scope>
    <source>
        <strain evidence="11 12">4G51</strain>
    </source>
</reference>
<comment type="cofactor">
    <cofactor evidence="1 9">
        <name>FAD</name>
        <dbReference type="ChEBI" id="CHEBI:57692"/>
    </cofactor>
</comment>
<proteinExistence type="inferred from homology"/>
<dbReference type="AlphaFoldDB" id="A0A317CXW6"/>
<dbReference type="GO" id="GO:0005737">
    <property type="term" value="C:cytoplasm"/>
    <property type="evidence" value="ECO:0007669"/>
    <property type="project" value="TreeGrafter"/>
</dbReference>